<name>A0A8S0VHJ0_OLEEU</name>
<comment type="caution">
    <text evidence="3">The sequence shown here is derived from an EMBL/GenBank/DDBJ whole genome shotgun (WGS) entry which is preliminary data.</text>
</comment>
<evidence type="ECO:0000313" key="4">
    <source>
        <dbReference type="Proteomes" id="UP000594638"/>
    </source>
</evidence>
<evidence type="ECO:0000313" key="3">
    <source>
        <dbReference type="EMBL" id="CAA3033271.1"/>
    </source>
</evidence>
<dbReference type="AlphaFoldDB" id="A0A8S0VHJ0"/>
<accession>A0A8S0VHJ0</accession>
<evidence type="ECO:0000256" key="1">
    <source>
        <dbReference type="SAM" id="Coils"/>
    </source>
</evidence>
<feature type="coiled-coil region" evidence="1">
    <location>
        <begin position="96"/>
        <end position="137"/>
    </location>
</feature>
<feature type="region of interest" description="Disordered" evidence="2">
    <location>
        <begin position="157"/>
        <end position="225"/>
    </location>
</feature>
<keyword evidence="1" id="KW-0175">Coiled coil</keyword>
<reference evidence="3 4" key="1">
    <citation type="submission" date="2019-12" db="EMBL/GenBank/DDBJ databases">
        <authorList>
            <person name="Alioto T."/>
            <person name="Alioto T."/>
            <person name="Gomez Garrido J."/>
        </authorList>
    </citation>
    <scope>NUCLEOTIDE SEQUENCE [LARGE SCALE GENOMIC DNA]</scope>
</reference>
<evidence type="ECO:0000256" key="2">
    <source>
        <dbReference type="SAM" id="MobiDB-lite"/>
    </source>
</evidence>
<dbReference type="EMBL" id="CACTIH010010107">
    <property type="protein sequence ID" value="CAA3033271.1"/>
    <property type="molecule type" value="Genomic_DNA"/>
</dbReference>
<dbReference type="Proteomes" id="UP000594638">
    <property type="component" value="Unassembled WGS sequence"/>
</dbReference>
<organism evidence="3 4">
    <name type="scientific">Olea europaea subsp. europaea</name>
    <dbReference type="NCBI Taxonomy" id="158383"/>
    <lineage>
        <taxon>Eukaryota</taxon>
        <taxon>Viridiplantae</taxon>
        <taxon>Streptophyta</taxon>
        <taxon>Embryophyta</taxon>
        <taxon>Tracheophyta</taxon>
        <taxon>Spermatophyta</taxon>
        <taxon>Magnoliopsida</taxon>
        <taxon>eudicotyledons</taxon>
        <taxon>Gunneridae</taxon>
        <taxon>Pentapetalae</taxon>
        <taxon>asterids</taxon>
        <taxon>lamiids</taxon>
        <taxon>Lamiales</taxon>
        <taxon>Oleaceae</taxon>
        <taxon>Oleeae</taxon>
        <taxon>Olea</taxon>
    </lineage>
</organism>
<feature type="non-terminal residue" evidence="3">
    <location>
        <position position="1"/>
    </location>
</feature>
<sequence length="225" mass="25660">VIPCVVPEIVRWEIETRIEGRTIGTPTETVVYSRMYPGWETGVMMAMEEALARICGRREDLPWTEMQLEDMGSYAFNLEDMLRHEMDATDDAKYQLLEKDEKIEQLEGTMEKLKEKNKTLEAANDKLSGKVEDQEAQIVGFRGQCIYLHKDLMKYKPWPPKEGTTSTEEKKESTSELIGAEPEKLEPCQPTVEGDSVEKTPAAPPSPVVKRRKTGNTRAYLAQFK</sequence>
<protein>
    <submittedName>
        <fullName evidence="3">Uncharacterized protein</fullName>
    </submittedName>
</protein>
<proteinExistence type="predicted"/>
<keyword evidence="4" id="KW-1185">Reference proteome</keyword>
<gene>
    <name evidence="3" type="ORF">OLEA9_A032661</name>
</gene>
<dbReference type="Gramene" id="OE9A032661T1">
    <property type="protein sequence ID" value="OE9A032661C1"/>
    <property type="gene ID" value="OE9A032661"/>
</dbReference>